<accession>A0ABV6WT27</accession>
<protein>
    <submittedName>
        <fullName evidence="1">DUF4276 family protein</fullName>
    </submittedName>
</protein>
<dbReference type="InterPro" id="IPR025455">
    <property type="entry name" value="DUF4276"/>
</dbReference>
<sequence>MTAQRVTLASVVEGEGELGALPIVLRRLMHTAEIWDADIRPPHLIDRGRLVKQGGLESVVDLLARRLPPAAPGGILVLIDADDDCPADLGPSLLRRAEDTRPDRRVSVVLANREFEAWFLAAAPSLGGRAGLPQGLAVPENRETLRDCKSWLTHHRTDRGKYSPRIDQGALASAFDIDLARINSPSFDKFCRDVSYLLTGKREV</sequence>
<gene>
    <name evidence="1" type="ORF">ACEZDB_00805</name>
</gene>
<dbReference type="EMBL" id="JBHEZY010000001">
    <property type="protein sequence ID" value="MFC1429200.1"/>
    <property type="molecule type" value="Genomic_DNA"/>
</dbReference>
<proteinExistence type="predicted"/>
<dbReference type="Pfam" id="PF14103">
    <property type="entry name" value="DUF4276"/>
    <property type="match status" value="1"/>
</dbReference>
<name>A0ABV6WT27_9ACTN</name>
<dbReference type="RefSeq" id="WP_380547569.1">
    <property type="nucleotide sequence ID" value="NZ_JBHEZY010000001.1"/>
</dbReference>
<evidence type="ECO:0000313" key="2">
    <source>
        <dbReference type="Proteomes" id="UP001592530"/>
    </source>
</evidence>
<comment type="caution">
    <text evidence="1">The sequence shown here is derived from an EMBL/GenBank/DDBJ whole genome shotgun (WGS) entry which is preliminary data.</text>
</comment>
<organism evidence="1 2">
    <name type="scientific">Streptacidiphilus alkalitolerans</name>
    <dbReference type="NCBI Taxonomy" id="3342712"/>
    <lineage>
        <taxon>Bacteria</taxon>
        <taxon>Bacillati</taxon>
        <taxon>Actinomycetota</taxon>
        <taxon>Actinomycetes</taxon>
        <taxon>Kitasatosporales</taxon>
        <taxon>Streptomycetaceae</taxon>
        <taxon>Streptacidiphilus</taxon>
    </lineage>
</organism>
<dbReference type="Proteomes" id="UP001592530">
    <property type="component" value="Unassembled WGS sequence"/>
</dbReference>
<evidence type="ECO:0000313" key="1">
    <source>
        <dbReference type="EMBL" id="MFC1429200.1"/>
    </source>
</evidence>
<reference evidence="1 2" key="1">
    <citation type="submission" date="2024-09" db="EMBL/GenBank/DDBJ databases">
        <authorList>
            <person name="Lee S.D."/>
        </authorList>
    </citation>
    <scope>NUCLEOTIDE SEQUENCE [LARGE SCALE GENOMIC DNA]</scope>
    <source>
        <strain evidence="1 2">N1-3</strain>
    </source>
</reference>